<gene>
    <name evidence="1" type="ORF">BDM02DRAFT_3132012</name>
</gene>
<proteinExistence type="predicted"/>
<accession>A0ACB6Z384</accession>
<evidence type="ECO:0000313" key="2">
    <source>
        <dbReference type="Proteomes" id="UP000886501"/>
    </source>
</evidence>
<reference evidence="1" key="2">
    <citation type="journal article" date="2020" name="Nat. Commun.">
        <title>Large-scale genome sequencing of mycorrhizal fungi provides insights into the early evolution of symbiotic traits.</title>
        <authorList>
            <person name="Miyauchi S."/>
            <person name="Kiss E."/>
            <person name="Kuo A."/>
            <person name="Drula E."/>
            <person name="Kohler A."/>
            <person name="Sanchez-Garcia M."/>
            <person name="Morin E."/>
            <person name="Andreopoulos B."/>
            <person name="Barry K.W."/>
            <person name="Bonito G."/>
            <person name="Buee M."/>
            <person name="Carver A."/>
            <person name="Chen C."/>
            <person name="Cichocki N."/>
            <person name="Clum A."/>
            <person name="Culley D."/>
            <person name="Crous P.W."/>
            <person name="Fauchery L."/>
            <person name="Girlanda M."/>
            <person name="Hayes R.D."/>
            <person name="Keri Z."/>
            <person name="LaButti K."/>
            <person name="Lipzen A."/>
            <person name="Lombard V."/>
            <person name="Magnuson J."/>
            <person name="Maillard F."/>
            <person name="Murat C."/>
            <person name="Nolan M."/>
            <person name="Ohm R.A."/>
            <person name="Pangilinan J."/>
            <person name="Pereira M.F."/>
            <person name="Perotto S."/>
            <person name="Peter M."/>
            <person name="Pfister S."/>
            <person name="Riley R."/>
            <person name="Sitrit Y."/>
            <person name="Stielow J.B."/>
            <person name="Szollosi G."/>
            <person name="Zifcakova L."/>
            <person name="Stursova M."/>
            <person name="Spatafora J.W."/>
            <person name="Tedersoo L."/>
            <person name="Vaario L.M."/>
            <person name="Yamada A."/>
            <person name="Yan M."/>
            <person name="Wang P."/>
            <person name="Xu J."/>
            <person name="Bruns T."/>
            <person name="Baldrian P."/>
            <person name="Vilgalys R."/>
            <person name="Dunand C."/>
            <person name="Henrissat B."/>
            <person name="Grigoriev I.V."/>
            <person name="Hibbett D."/>
            <person name="Nagy L.G."/>
            <person name="Martin F.M."/>
        </authorList>
    </citation>
    <scope>NUCLEOTIDE SEQUENCE</scope>
    <source>
        <strain evidence="1">P2</strain>
    </source>
</reference>
<protein>
    <submittedName>
        <fullName evidence="1">Serine proteinase</fullName>
    </submittedName>
</protein>
<dbReference type="Proteomes" id="UP000886501">
    <property type="component" value="Unassembled WGS sequence"/>
</dbReference>
<organism evidence="1 2">
    <name type="scientific">Thelephora ganbajun</name>
    <name type="common">Ganba fungus</name>
    <dbReference type="NCBI Taxonomy" id="370292"/>
    <lineage>
        <taxon>Eukaryota</taxon>
        <taxon>Fungi</taxon>
        <taxon>Dikarya</taxon>
        <taxon>Basidiomycota</taxon>
        <taxon>Agaricomycotina</taxon>
        <taxon>Agaricomycetes</taxon>
        <taxon>Thelephorales</taxon>
        <taxon>Thelephoraceae</taxon>
        <taxon>Thelephora</taxon>
    </lineage>
</organism>
<reference evidence="1" key="1">
    <citation type="submission" date="2019-10" db="EMBL/GenBank/DDBJ databases">
        <authorList>
            <consortium name="DOE Joint Genome Institute"/>
            <person name="Kuo A."/>
            <person name="Miyauchi S."/>
            <person name="Kiss E."/>
            <person name="Drula E."/>
            <person name="Kohler A."/>
            <person name="Sanchez-Garcia M."/>
            <person name="Andreopoulos B."/>
            <person name="Barry K.W."/>
            <person name="Bonito G."/>
            <person name="Buee M."/>
            <person name="Carver A."/>
            <person name="Chen C."/>
            <person name="Cichocki N."/>
            <person name="Clum A."/>
            <person name="Culley D."/>
            <person name="Crous P.W."/>
            <person name="Fauchery L."/>
            <person name="Girlanda M."/>
            <person name="Hayes R."/>
            <person name="Keri Z."/>
            <person name="Labutti K."/>
            <person name="Lipzen A."/>
            <person name="Lombard V."/>
            <person name="Magnuson J."/>
            <person name="Maillard F."/>
            <person name="Morin E."/>
            <person name="Murat C."/>
            <person name="Nolan M."/>
            <person name="Ohm R."/>
            <person name="Pangilinan J."/>
            <person name="Pereira M."/>
            <person name="Perotto S."/>
            <person name="Peter M."/>
            <person name="Riley R."/>
            <person name="Sitrit Y."/>
            <person name="Stielow B."/>
            <person name="Szollosi G."/>
            <person name="Zifcakova L."/>
            <person name="Stursova M."/>
            <person name="Spatafora J.W."/>
            <person name="Tedersoo L."/>
            <person name="Vaario L.-M."/>
            <person name="Yamada A."/>
            <person name="Yan M."/>
            <person name="Wang P."/>
            <person name="Xu J."/>
            <person name="Bruns T."/>
            <person name="Baldrian P."/>
            <person name="Vilgalys R."/>
            <person name="Henrissat B."/>
            <person name="Grigoriev I.V."/>
            <person name="Hibbett D."/>
            <person name="Nagy L.G."/>
            <person name="Martin F.M."/>
        </authorList>
    </citation>
    <scope>NUCLEOTIDE SEQUENCE</scope>
    <source>
        <strain evidence="1">P2</strain>
    </source>
</reference>
<sequence length="391" mass="39879">MFSKNLVILALCVLPTFSAPSPLIKVHKAREPVAGRYIVTLKEGTDRQAHINSFSAKADGSSSITHQWDIINGFAGTFSPDEVEALRSRPDVLSIEEDGVVHTQDTATQNNAPWGLGRISSQNTLANQDTSALSFSYTYDSTAGSGATVYVIDTGIYTAHSAFGGRARWGATFGGYPDADGNGHGTHVAGTAVSDAYGVAKSANIVAIKVLSDEGSGTNTDVISGIDWVANNHASGPSVASLSLGGGASTAVDTAITNLIKSGVTTVVAAGNENADANNSSPARVRTAITVGAAAIDDSKASFSNYGDVLAIWAPGVNVISTWNNGGINSISGTSMATPHVSGFSAYLLGLDSSLTPSSVKSTIQSKALNGALSGIPSGTINLLLNNGLSS</sequence>
<keyword evidence="2" id="KW-1185">Reference proteome</keyword>
<name>A0ACB6Z384_THEGA</name>
<comment type="caution">
    <text evidence="1">The sequence shown here is derived from an EMBL/GenBank/DDBJ whole genome shotgun (WGS) entry which is preliminary data.</text>
</comment>
<evidence type="ECO:0000313" key="1">
    <source>
        <dbReference type="EMBL" id="KAF9644023.1"/>
    </source>
</evidence>
<dbReference type="EMBL" id="MU118166">
    <property type="protein sequence ID" value="KAF9644023.1"/>
    <property type="molecule type" value="Genomic_DNA"/>
</dbReference>